<dbReference type="AlphaFoldDB" id="A0A7S2HQP8"/>
<keyword evidence="1" id="KW-0732">Signal</keyword>
<name>A0A7S2HQP8_9STRA</name>
<organism evidence="2">
    <name type="scientific">Helicotheca tamesis</name>
    <dbReference type="NCBI Taxonomy" id="374047"/>
    <lineage>
        <taxon>Eukaryota</taxon>
        <taxon>Sar</taxon>
        <taxon>Stramenopiles</taxon>
        <taxon>Ochrophyta</taxon>
        <taxon>Bacillariophyta</taxon>
        <taxon>Mediophyceae</taxon>
        <taxon>Lithodesmiophycidae</taxon>
        <taxon>Lithodesmiales</taxon>
        <taxon>Lithodesmiaceae</taxon>
        <taxon>Helicotheca</taxon>
    </lineage>
</organism>
<feature type="chain" id="PRO_5031403883" description="STI1 domain-containing protein" evidence="1">
    <location>
        <begin position="25"/>
        <end position="210"/>
    </location>
</feature>
<sequence length="210" mass="23719">MKLFNALLSAGIFLLSVTGPVVNASEAKYERGVDEKADAEYDIQMGLAGLKQAANDPKLLAQLMQDLQDPKMMAEAKRMMESPEYKKQMKDLEKSKEFKDSMKKTAEMMKDPSTAARIQAQMEHMVKRGQDSMKKEAKNTMTEAMEAMGNPEAMKQAAELMKDPEFQKQMSEMAKDPSFKQYVSAMEEMMKDPATKAKVEAMRDQYKTAL</sequence>
<accession>A0A7S2HQP8</accession>
<feature type="signal peptide" evidence="1">
    <location>
        <begin position="1"/>
        <end position="24"/>
    </location>
</feature>
<protein>
    <recommendedName>
        <fullName evidence="3">STI1 domain-containing protein</fullName>
    </recommendedName>
</protein>
<proteinExistence type="predicted"/>
<evidence type="ECO:0000256" key="1">
    <source>
        <dbReference type="SAM" id="SignalP"/>
    </source>
</evidence>
<gene>
    <name evidence="2" type="ORF">HTAM1171_LOCUS6925</name>
</gene>
<dbReference type="EMBL" id="HBGV01011239">
    <property type="protein sequence ID" value="CAD9497276.1"/>
    <property type="molecule type" value="Transcribed_RNA"/>
</dbReference>
<evidence type="ECO:0008006" key="3">
    <source>
        <dbReference type="Google" id="ProtNLM"/>
    </source>
</evidence>
<evidence type="ECO:0000313" key="2">
    <source>
        <dbReference type="EMBL" id="CAD9497276.1"/>
    </source>
</evidence>
<reference evidence="2" key="1">
    <citation type="submission" date="2021-01" db="EMBL/GenBank/DDBJ databases">
        <authorList>
            <person name="Corre E."/>
            <person name="Pelletier E."/>
            <person name="Niang G."/>
            <person name="Scheremetjew M."/>
            <person name="Finn R."/>
            <person name="Kale V."/>
            <person name="Holt S."/>
            <person name="Cochrane G."/>
            <person name="Meng A."/>
            <person name="Brown T."/>
            <person name="Cohen L."/>
        </authorList>
    </citation>
    <scope>NUCLEOTIDE SEQUENCE</scope>
    <source>
        <strain evidence="2">CCMP826</strain>
    </source>
</reference>